<dbReference type="Proteomes" id="UP000015104">
    <property type="component" value="Unassembled WGS sequence"/>
</dbReference>
<dbReference type="HOGENOM" id="CLU_014001_7_1_1"/>
<dbReference type="SMART" id="SM00516">
    <property type="entry name" value="SEC14"/>
    <property type="match status" value="1"/>
</dbReference>
<dbReference type="InterPro" id="IPR053012">
    <property type="entry name" value="ER-organelle_contact"/>
</dbReference>
<evidence type="ECO:0000313" key="3">
    <source>
        <dbReference type="Proteomes" id="UP000015104"/>
    </source>
</evidence>
<dbReference type="GO" id="GO:0012505">
    <property type="term" value="C:endomembrane system"/>
    <property type="evidence" value="ECO:0007669"/>
    <property type="project" value="TreeGrafter"/>
</dbReference>
<evidence type="ECO:0000313" key="2">
    <source>
        <dbReference type="EnsemblMetazoa" id="tetur01g11170.1"/>
    </source>
</evidence>
<dbReference type="AlphaFoldDB" id="T1JSN6"/>
<dbReference type="CDD" id="cd00170">
    <property type="entry name" value="SEC14"/>
    <property type="match status" value="1"/>
</dbReference>
<dbReference type="EMBL" id="CAEY01000463">
    <property type="status" value="NOT_ANNOTATED_CDS"/>
    <property type="molecule type" value="Genomic_DNA"/>
</dbReference>
<proteinExistence type="predicted"/>
<dbReference type="PANTHER" id="PTHR46384">
    <property type="entry name" value="MOTILE SPERM DOMAIN-CONTAINING PROTEIN 2"/>
    <property type="match status" value="1"/>
</dbReference>
<dbReference type="EnsemblMetazoa" id="tetur01g11170.1">
    <property type="protein sequence ID" value="tetur01g11170.1"/>
    <property type="gene ID" value="tetur01g11170"/>
</dbReference>
<organism evidence="2 3">
    <name type="scientific">Tetranychus urticae</name>
    <name type="common">Two-spotted spider mite</name>
    <dbReference type="NCBI Taxonomy" id="32264"/>
    <lineage>
        <taxon>Eukaryota</taxon>
        <taxon>Metazoa</taxon>
        <taxon>Ecdysozoa</taxon>
        <taxon>Arthropoda</taxon>
        <taxon>Chelicerata</taxon>
        <taxon>Arachnida</taxon>
        <taxon>Acari</taxon>
        <taxon>Acariformes</taxon>
        <taxon>Trombidiformes</taxon>
        <taxon>Prostigmata</taxon>
        <taxon>Eleutherengona</taxon>
        <taxon>Raphignathae</taxon>
        <taxon>Tetranychoidea</taxon>
        <taxon>Tetranychidae</taxon>
        <taxon>Tetranychus</taxon>
    </lineage>
</organism>
<feature type="domain" description="CRAL-TRIO" evidence="1">
    <location>
        <begin position="20"/>
        <end position="177"/>
    </location>
</feature>
<dbReference type="GO" id="GO:0140284">
    <property type="term" value="C:endoplasmic reticulum-endosome membrane contact site"/>
    <property type="evidence" value="ECO:0007669"/>
    <property type="project" value="TreeGrafter"/>
</dbReference>
<dbReference type="PANTHER" id="PTHR46384:SF1">
    <property type="entry name" value="MOTILE SPERM DOMAIN-CONTAINING PROTEIN 2"/>
    <property type="match status" value="1"/>
</dbReference>
<dbReference type="InterPro" id="IPR036865">
    <property type="entry name" value="CRAL-TRIO_dom_sf"/>
</dbReference>
<dbReference type="SUPFAM" id="SSF52087">
    <property type="entry name" value="CRAL/TRIO domain"/>
    <property type="match status" value="1"/>
</dbReference>
<dbReference type="InterPro" id="IPR001251">
    <property type="entry name" value="CRAL-TRIO_dom"/>
</dbReference>
<dbReference type="eggNOG" id="KOG1471">
    <property type="taxonomic scope" value="Eukaryota"/>
</dbReference>
<sequence>MIKDRLTWRKEMSLDTLRYQKFPIEFYQSGGIFEFKHDNDGDPVLYVRSKFNVNIEILSKPLRQFLIFFMDQMDQRFSRERSWGLVFDAQGFGWHNIDFDFLHLIIKILKYYMPWSVKYVIIYEIPWFLESIWKGVQHFIPEDGKRLIRVYNKKTIGETIDPMNMPQVIGGLSKENHIFIPEGVEPATVIGKIELGLNDEEVNRIKKHLAKLDKEMGELIKV</sequence>
<dbReference type="Pfam" id="PF00650">
    <property type="entry name" value="CRAL_TRIO"/>
    <property type="match status" value="1"/>
</dbReference>
<reference evidence="3" key="1">
    <citation type="submission" date="2011-08" db="EMBL/GenBank/DDBJ databases">
        <authorList>
            <person name="Rombauts S."/>
        </authorList>
    </citation>
    <scope>NUCLEOTIDE SEQUENCE</scope>
    <source>
        <strain evidence="3">London</strain>
    </source>
</reference>
<name>T1JSN6_TETUR</name>
<evidence type="ECO:0000259" key="1">
    <source>
        <dbReference type="PROSITE" id="PS50191"/>
    </source>
</evidence>
<reference evidence="2" key="2">
    <citation type="submission" date="2015-06" db="UniProtKB">
        <authorList>
            <consortium name="EnsemblMetazoa"/>
        </authorList>
    </citation>
    <scope>IDENTIFICATION</scope>
</reference>
<accession>T1JSN6</accession>
<protein>
    <recommendedName>
        <fullName evidence="1">CRAL-TRIO domain-containing protein</fullName>
    </recommendedName>
</protein>
<keyword evidence="3" id="KW-1185">Reference proteome</keyword>
<dbReference type="Gene3D" id="3.40.525.10">
    <property type="entry name" value="CRAL-TRIO lipid binding domain"/>
    <property type="match status" value="1"/>
</dbReference>
<dbReference type="PROSITE" id="PS50191">
    <property type="entry name" value="CRAL_TRIO"/>
    <property type="match status" value="1"/>
</dbReference>